<evidence type="ECO:0000313" key="2">
    <source>
        <dbReference type="Proteomes" id="UP000184442"/>
    </source>
</evidence>
<accession>A0A1M6EJ30</accession>
<name>A0A1M6EJ30_9FIRM</name>
<evidence type="ECO:0000313" key="1">
    <source>
        <dbReference type="EMBL" id="SHI85522.1"/>
    </source>
</evidence>
<gene>
    <name evidence="1" type="ORF">SAMN02745176_01593</name>
</gene>
<dbReference type="AlphaFoldDB" id="A0A1M6EJ30"/>
<proteinExistence type="predicted"/>
<dbReference type="EMBL" id="FQZS01000009">
    <property type="protein sequence ID" value="SHI85522.1"/>
    <property type="molecule type" value="Genomic_DNA"/>
</dbReference>
<dbReference type="RefSeq" id="WP_278308949.1">
    <property type="nucleotide sequence ID" value="NZ_FQZS01000009.1"/>
</dbReference>
<organism evidence="1 2">
    <name type="scientific">Lutispora thermophila DSM 19022</name>
    <dbReference type="NCBI Taxonomy" id="1122184"/>
    <lineage>
        <taxon>Bacteria</taxon>
        <taxon>Bacillati</taxon>
        <taxon>Bacillota</taxon>
        <taxon>Clostridia</taxon>
        <taxon>Lutisporales</taxon>
        <taxon>Lutisporaceae</taxon>
        <taxon>Lutispora</taxon>
    </lineage>
</organism>
<protein>
    <submittedName>
        <fullName evidence="1">Uncharacterized protein</fullName>
    </submittedName>
</protein>
<sequence length="42" mass="4813">MGNSSNEEFVKGIFNLDNGKRLVMMLELSKIICLEDIRGFLH</sequence>
<keyword evidence="2" id="KW-1185">Reference proteome</keyword>
<dbReference type="Proteomes" id="UP000184442">
    <property type="component" value="Unassembled WGS sequence"/>
</dbReference>
<reference evidence="1 2" key="1">
    <citation type="submission" date="2016-11" db="EMBL/GenBank/DDBJ databases">
        <authorList>
            <person name="Jaros S."/>
            <person name="Januszkiewicz K."/>
            <person name="Wedrychowicz H."/>
        </authorList>
    </citation>
    <scope>NUCLEOTIDE SEQUENCE [LARGE SCALE GENOMIC DNA]</scope>
    <source>
        <strain evidence="1 2">DSM 19022</strain>
    </source>
</reference>